<organism evidence="6 7">
    <name type="scientific">Hyalella azteca</name>
    <name type="common">Amphipod</name>
    <dbReference type="NCBI Taxonomy" id="294128"/>
    <lineage>
        <taxon>Eukaryota</taxon>
        <taxon>Metazoa</taxon>
        <taxon>Ecdysozoa</taxon>
        <taxon>Arthropoda</taxon>
        <taxon>Crustacea</taxon>
        <taxon>Multicrustacea</taxon>
        <taxon>Malacostraca</taxon>
        <taxon>Eumalacostraca</taxon>
        <taxon>Peracarida</taxon>
        <taxon>Amphipoda</taxon>
        <taxon>Senticaudata</taxon>
        <taxon>Talitrida</taxon>
        <taxon>Talitroidea</taxon>
        <taxon>Hyalellidae</taxon>
        <taxon>Hyalella</taxon>
    </lineage>
</organism>
<dbReference type="InterPro" id="IPR017853">
    <property type="entry name" value="GH"/>
</dbReference>
<comment type="catalytic activity">
    <reaction evidence="3">
        <text>Random hydrolysis of (1-&gt;4)-linkages between N-acetyl-beta-D-glucosamine and D-glucuronate residues in hyaluronate.</text>
        <dbReference type="EC" id="3.2.1.35"/>
    </reaction>
</comment>
<dbReference type="GO" id="GO:0030214">
    <property type="term" value="P:hyaluronan catabolic process"/>
    <property type="evidence" value="ECO:0007669"/>
    <property type="project" value="TreeGrafter"/>
</dbReference>
<keyword evidence="3" id="KW-0378">Hydrolase</keyword>
<comment type="similarity">
    <text evidence="1 3">Belongs to the glycosyl hydrolase 56 family.</text>
</comment>
<evidence type="ECO:0000256" key="5">
    <source>
        <dbReference type="SAM" id="SignalP"/>
    </source>
</evidence>
<dbReference type="RefSeq" id="XP_018012888.1">
    <property type="nucleotide sequence ID" value="XM_018157399.2"/>
</dbReference>
<keyword evidence="2" id="KW-1015">Disulfide bond</keyword>
<gene>
    <name evidence="7" type="primary">LOC108669953</name>
</gene>
<keyword evidence="3" id="KW-0326">Glycosidase</keyword>
<proteinExistence type="inferred from homology"/>
<dbReference type="AlphaFoldDB" id="A0A8B7NGY1"/>
<dbReference type="EC" id="3.2.1.35" evidence="3"/>
<dbReference type="InterPro" id="IPR013785">
    <property type="entry name" value="Aldolase_TIM"/>
</dbReference>
<name>A0A8B7NGY1_HYAAZ</name>
<reference evidence="7" key="1">
    <citation type="submission" date="2025-08" db="UniProtKB">
        <authorList>
            <consortium name="RefSeq"/>
        </authorList>
    </citation>
    <scope>IDENTIFICATION</scope>
    <source>
        <tissue evidence="7">Whole organism</tissue>
    </source>
</reference>
<dbReference type="GeneID" id="108669953"/>
<dbReference type="Gene3D" id="3.20.20.70">
    <property type="entry name" value="Aldolase class I"/>
    <property type="match status" value="1"/>
</dbReference>
<dbReference type="SUPFAM" id="SSF51445">
    <property type="entry name" value="(Trans)glycosidases"/>
    <property type="match status" value="1"/>
</dbReference>
<accession>A0A8B7NGY1</accession>
<dbReference type="OMA" id="WVRNWDS"/>
<dbReference type="KEGG" id="hazt:108669953"/>
<dbReference type="Proteomes" id="UP000694843">
    <property type="component" value="Unplaced"/>
</dbReference>
<feature type="signal peptide" evidence="5">
    <location>
        <begin position="1"/>
        <end position="19"/>
    </location>
</feature>
<dbReference type="InterPro" id="IPR018155">
    <property type="entry name" value="Hyaluronidase"/>
</dbReference>
<evidence type="ECO:0000313" key="7">
    <source>
        <dbReference type="RefSeq" id="XP_018012888.1"/>
    </source>
</evidence>
<evidence type="ECO:0000256" key="2">
    <source>
        <dbReference type="ARBA" id="ARBA00023157"/>
    </source>
</evidence>
<dbReference type="PANTHER" id="PTHR11769">
    <property type="entry name" value="HYALURONIDASE"/>
    <property type="match status" value="1"/>
</dbReference>
<evidence type="ECO:0000256" key="1">
    <source>
        <dbReference type="ARBA" id="ARBA00008871"/>
    </source>
</evidence>
<evidence type="ECO:0000313" key="6">
    <source>
        <dbReference type="Proteomes" id="UP000694843"/>
    </source>
</evidence>
<dbReference type="GO" id="GO:0005975">
    <property type="term" value="P:carbohydrate metabolic process"/>
    <property type="evidence" value="ECO:0007669"/>
    <property type="project" value="InterPro"/>
</dbReference>
<dbReference type="OrthoDB" id="5796153at2759"/>
<dbReference type="PANTHER" id="PTHR11769:SF35">
    <property type="entry name" value="HYALURONIDASE"/>
    <property type="match status" value="1"/>
</dbReference>
<keyword evidence="6" id="KW-1185">Reference proteome</keyword>
<evidence type="ECO:0000256" key="4">
    <source>
        <dbReference type="SAM" id="MobiDB-lite"/>
    </source>
</evidence>
<dbReference type="GO" id="GO:0004415">
    <property type="term" value="F:hyalurononglucosaminidase activity"/>
    <property type="evidence" value="ECO:0007669"/>
    <property type="project" value="UniProtKB-UniRule"/>
</dbReference>
<protein>
    <recommendedName>
        <fullName evidence="3">Hyaluronidase</fullName>
        <ecNumber evidence="3">3.2.1.35</ecNumber>
    </recommendedName>
</protein>
<feature type="chain" id="PRO_5034478968" description="Hyaluronidase" evidence="5">
    <location>
        <begin position="20"/>
        <end position="464"/>
    </location>
</feature>
<sequence>MYGILFPITYLAILTRISGFVSEPFTAYWNVPLETCTKLGVNFDLDKFDIVHNRGNVFRGDKMVIIYEPGSFPHYTPDGQPINGGIPQRGNISLHSLSFKQQLSNFVQSNFSGLLVLDFEDYFPRYNEFLPKVYRKQSLQWVRETHPNWTDEQVIEREAARSFDETAKPFFQLLLDEAAASFPGARVGYYHYPYCNAYTPPYLTCDKTVQNMNDEIRPWLLDRSSAFYPSLYLHLEYPIYRRWNAQMAKLREALRMKNADVPVLPYIRYRFTDVNLFLERLSLQRLLWLMKIYGAQGTVVWGAAYDLESEKSCRELQDNVNNVLGPTLKCFHDMNDSDVRRLKNKFNTLMYQRFQNDRSQLLHKHETQSGGNAQPGEKLLQNNPDKSFTTKDYDQVFIMNDMIADELNPDDCENLIDGNDFSSNFDLSTLKKEYCSYLYSEENEIRVYSIISGILDHYCGVDKV</sequence>
<evidence type="ECO:0000256" key="3">
    <source>
        <dbReference type="RuleBase" id="RU610713"/>
    </source>
</evidence>
<feature type="region of interest" description="Disordered" evidence="4">
    <location>
        <begin position="365"/>
        <end position="385"/>
    </location>
</feature>
<keyword evidence="5" id="KW-0732">Signal</keyword>
<dbReference type="Pfam" id="PF01630">
    <property type="entry name" value="Glyco_hydro_56"/>
    <property type="match status" value="1"/>
</dbReference>
<dbReference type="PRINTS" id="PR00846">
    <property type="entry name" value="GLHYDRLASE56"/>
</dbReference>